<dbReference type="PRINTS" id="PR00119">
    <property type="entry name" value="CATATPASE"/>
</dbReference>
<feature type="transmembrane region" description="Helical" evidence="17">
    <location>
        <begin position="1629"/>
        <end position="1646"/>
    </location>
</feature>
<evidence type="ECO:0000256" key="6">
    <source>
        <dbReference type="ARBA" id="ARBA00022723"/>
    </source>
</evidence>
<dbReference type="GO" id="GO:0045332">
    <property type="term" value="P:phospholipid translocation"/>
    <property type="evidence" value="ECO:0007669"/>
    <property type="project" value="TreeGrafter"/>
</dbReference>
<dbReference type="Gene3D" id="3.40.1110.10">
    <property type="entry name" value="Calcium-transporting ATPase, cytoplasmic domain N"/>
    <property type="match status" value="1"/>
</dbReference>
<feature type="transmembrane region" description="Helical" evidence="17">
    <location>
        <begin position="845"/>
        <end position="866"/>
    </location>
</feature>
<dbReference type="SFLD" id="SFLDG00002">
    <property type="entry name" value="C1.7:_P-type_atpase_like"/>
    <property type="match status" value="1"/>
</dbReference>
<feature type="binding site" evidence="15">
    <location>
        <position position="660"/>
    </location>
    <ligand>
        <name>ATP</name>
        <dbReference type="ChEBI" id="CHEBI:30616"/>
    </ligand>
</feature>
<feature type="binding site" evidence="16">
    <location>
        <position position="393"/>
    </location>
    <ligand>
        <name>Mg(2+)</name>
        <dbReference type="ChEBI" id="CHEBI:18420"/>
    </ligand>
</feature>
<feature type="binding site" evidence="16">
    <location>
        <position position="395"/>
    </location>
    <ligand>
        <name>Mg(2+)</name>
        <dbReference type="ChEBI" id="CHEBI:18420"/>
    </ligand>
</feature>
<dbReference type="FunFam" id="3.40.50.1000:FF:000014">
    <property type="entry name" value="Phospholipid-transporting ATPase"/>
    <property type="match status" value="1"/>
</dbReference>
<dbReference type="GO" id="GO:0000287">
    <property type="term" value="F:magnesium ion binding"/>
    <property type="evidence" value="ECO:0007669"/>
    <property type="project" value="InterPro"/>
</dbReference>
<evidence type="ECO:0000256" key="5">
    <source>
        <dbReference type="ARBA" id="ARBA00022692"/>
    </source>
</evidence>
<reference evidence="19 20" key="1">
    <citation type="submission" date="2012-04" db="EMBL/GenBank/DDBJ databases">
        <title>The Genome Sequence of Saprolegnia declina VS20.</title>
        <authorList>
            <consortium name="The Broad Institute Genome Sequencing Platform"/>
            <person name="Russ C."/>
            <person name="Nusbaum C."/>
            <person name="Tyler B."/>
            <person name="van West P."/>
            <person name="Dieguez-Uribeondo J."/>
            <person name="de Bruijn I."/>
            <person name="Tripathy S."/>
            <person name="Jiang R."/>
            <person name="Young S.K."/>
            <person name="Zeng Q."/>
            <person name="Gargeya S."/>
            <person name="Fitzgerald M."/>
            <person name="Haas B."/>
            <person name="Abouelleil A."/>
            <person name="Alvarado L."/>
            <person name="Arachchi H.M."/>
            <person name="Berlin A."/>
            <person name="Chapman S.B."/>
            <person name="Goldberg J."/>
            <person name="Griggs A."/>
            <person name="Gujja S."/>
            <person name="Hansen M."/>
            <person name="Howarth C."/>
            <person name="Imamovic A."/>
            <person name="Larimer J."/>
            <person name="McCowen C."/>
            <person name="Montmayeur A."/>
            <person name="Murphy C."/>
            <person name="Neiman D."/>
            <person name="Pearson M."/>
            <person name="Priest M."/>
            <person name="Roberts A."/>
            <person name="Saif S."/>
            <person name="Shea T."/>
            <person name="Sisk P."/>
            <person name="Sykes S."/>
            <person name="Wortman J."/>
            <person name="Nusbaum C."/>
            <person name="Birren B."/>
        </authorList>
    </citation>
    <scope>NUCLEOTIDE SEQUENCE [LARGE SCALE GENOMIC DNA]</scope>
    <source>
        <strain evidence="19 20">VS20</strain>
    </source>
</reference>
<evidence type="ECO:0000256" key="3">
    <source>
        <dbReference type="ARBA" id="ARBA00008109"/>
    </source>
</evidence>
<dbReference type="PANTHER" id="PTHR24092">
    <property type="entry name" value="PROBABLE PHOSPHOLIPID-TRANSPORTING ATPASE"/>
    <property type="match status" value="1"/>
</dbReference>
<dbReference type="PANTHER" id="PTHR24092:SF150">
    <property type="entry name" value="PHOSPHOLIPID-TRANSPORTING ATPASE"/>
    <property type="match status" value="1"/>
</dbReference>
<evidence type="ECO:0000259" key="18">
    <source>
        <dbReference type="PROSITE" id="PS50125"/>
    </source>
</evidence>
<dbReference type="Gene3D" id="3.40.50.1000">
    <property type="entry name" value="HAD superfamily/HAD-like"/>
    <property type="match status" value="1"/>
</dbReference>
<evidence type="ECO:0000256" key="14">
    <source>
        <dbReference type="PIRSR" id="PIRSR606539-1"/>
    </source>
</evidence>
<feature type="binding site" evidence="15">
    <location>
        <position position="761"/>
    </location>
    <ligand>
        <name>ATP</name>
        <dbReference type="ChEBI" id="CHEBI:30616"/>
    </ligand>
</feature>
<dbReference type="Gene3D" id="3.30.70.1230">
    <property type="entry name" value="Nucleotide cyclase"/>
    <property type="match status" value="2"/>
</dbReference>
<keyword evidence="5 17" id="KW-0812">Transmembrane</keyword>
<dbReference type="SUPFAM" id="SSF81653">
    <property type="entry name" value="Calcium ATPase, transduction domain A"/>
    <property type="match status" value="1"/>
</dbReference>
<feature type="transmembrane region" description="Helical" evidence="17">
    <location>
        <begin position="872"/>
        <end position="894"/>
    </location>
</feature>
<evidence type="ECO:0000256" key="11">
    <source>
        <dbReference type="ARBA" id="ARBA00022989"/>
    </source>
</evidence>
<evidence type="ECO:0000256" key="10">
    <source>
        <dbReference type="ARBA" id="ARBA00022967"/>
    </source>
</evidence>
<accession>T0QXB4</accession>
<dbReference type="InterPro" id="IPR036412">
    <property type="entry name" value="HAD-like_sf"/>
</dbReference>
<feature type="transmembrane region" description="Helical" evidence="17">
    <location>
        <begin position="1299"/>
        <end position="1317"/>
    </location>
</feature>
<dbReference type="InterPro" id="IPR044492">
    <property type="entry name" value="P_typ_ATPase_HD_dom"/>
</dbReference>
<feature type="binding site" evidence="15">
    <location>
        <position position="395"/>
    </location>
    <ligand>
        <name>ATP</name>
        <dbReference type="ChEBI" id="CHEBI:30616"/>
    </ligand>
</feature>
<dbReference type="InterPro" id="IPR059000">
    <property type="entry name" value="ATPase_P-type_domA"/>
</dbReference>
<dbReference type="InterPro" id="IPR008250">
    <property type="entry name" value="ATPase_P-typ_transduc_dom_A_sf"/>
</dbReference>
<keyword evidence="12 17" id="KW-0472">Membrane</keyword>
<dbReference type="Pfam" id="PF13246">
    <property type="entry name" value="Cation_ATPase"/>
    <property type="match status" value="1"/>
</dbReference>
<dbReference type="Pfam" id="PF16212">
    <property type="entry name" value="PhoLip_ATPase_C"/>
    <property type="match status" value="1"/>
</dbReference>
<feature type="transmembrane region" description="Helical" evidence="17">
    <location>
        <begin position="286"/>
        <end position="308"/>
    </location>
</feature>
<keyword evidence="8 15" id="KW-0067">ATP-binding</keyword>
<dbReference type="InterPro" id="IPR032630">
    <property type="entry name" value="P_typ_ATPase_c"/>
</dbReference>
<keyword evidence="20" id="KW-1185">Reference proteome</keyword>
<protein>
    <recommendedName>
        <fullName evidence="4">P-type phospholipid transporter</fullName>
        <ecNumber evidence="4">7.6.2.1</ecNumber>
    </recommendedName>
</protein>
<dbReference type="SUPFAM" id="SSF56784">
    <property type="entry name" value="HAD-like"/>
    <property type="match status" value="1"/>
</dbReference>
<dbReference type="InterPro" id="IPR001757">
    <property type="entry name" value="P_typ_ATPase"/>
</dbReference>
<comment type="similarity">
    <text evidence="3">Belongs to the cation transport ATPase (P-type) (TC 3.A.3) family. Type IV subfamily.</text>
</comment>
<comment type="cofactor">
    <cofactor evidence="16">
        <name>Mg(2+)</name>
        <dbReference type="ChEBI" id="CHEBI:18420"/>
    </cofactor>
</comment>
<feature type="transmembrane region" description="Helical" evidence="17">
    <location>
        <begin position="984"/>
        <end position="1004"/>
    </location>
</feature>
<dbReference type="Proteomes" id="UP000030762">
    <property type="component" value="Unassembled WGS sequence"/>
</dbReference>
<dbReference type="NCBIfam" id="TIGR01494">
    <property type="entry name" value="ATPase_P-type"/>
    <property type="match status" value="1"/>
</dbReference>
<proteinExistence type="inferred from homology"/>
<dbReference type="PROSITE" id="PS00154">
    <property type="entry name" value="ATPASE_E1_E2"/>
    <property type="match status" value="1"/>
</dbReference>
<feature type="binding site" evidence="16">
    <location>
        <position position="782"/>
    </location>
    <ligand>
        <name>Mg(2+)</name>
        <dbReference type="ChEBI" id="CHEBI:18420"/>
    </ligand>
</feature>
<dbReference type="GO" id="GO:0140326">
    <property type="term" value="F:ATPase-coupled intramembrane lipid transporter activity"/>
    <property type="evidence" value="ECO:0007669"/>
    <property type="project" value="UniProtKB-EC"/>
</dbReference>
<dbReference type="GO" id="GO:0005886">
    <property type="term" value="C:plasma membrane"/>
    <property type="evidence" value="ECO:0007669"/>
    <property type="project" value="TreeGrafter"/>
</dbReference>
<keyword evidence="6 16" id="KW-0479">Metal-binding</keyword>
<dbReference type="CDD" id="cd07302">
    <property type="entry name" value="CHD"/>
    <property type="match status" value="2"/>
</dbReference>
<dbReference type="InterPro" id="IPR023298">
    <property type="entry name" value="ATPase_P-typ_TM_dom_sf"/>
</dbReference>
<feature type="transmembrane region" description="Helical" evidence="17">
    <location>
        <begin position="951"/>
        <end position="972"/>
    </location>
</feature>
<dbReference type="InterPro" id="IPR029787">
    <property type="entry name" value="Nucleotide_cyclase"/>
</dbReference>
<keyword evidence="10" id="KW-1278">Translocase</keyword>
<sequence>MARVAPLTLAKLRGPRLWAREVTLFERAPGYGSNGVRTSKYTLASFVPRSLLEQFRRVANFYFLIISLLQLTTRLSPTNKYSTIGPLLLVLVATMAKEAVEDKARHDADAKVNRTRTMALRNGAFASIAWQDVVVGDVLRVSEHEWVPADAVLLLTSEPEQIAHVGTANLDGETSLKVKTCPSYGDIVLERTEHLRSVAGVVRTEAPHESLYTFEGEIAMTDKASPSSAATTSLHMDNVVLRGTKLVNTEWVICVVVYTGRDTKLLLSTKAAPSKFSRVDAIANRCILLMFLLLVLAVTLSAAGTVYYEAALHQHTYLQGSSPTSFVTAWVTYLILYNNLVPISLYISLEVVKWHQARRMERDPNLTIDGVPTHVRTTNLNEDVGQVSYVFSDKTGTLTKNEMAFRICSIHGAIYDDASTPVPRRQKPNSIAANWVHQTHDDLLERGSALEPVQDFFRCLLLCHTASAAQSVMRSTSPDEVALLNACPRFNCAFEGRSHNTLRIRIFGKREEYSLLSLHEFDSDRKCMSVVVQRNKLFDDQDQLLTPCSKKSLAPIVVYVKGADASMLPSSHDSLLSLHVHYFACMGLRTLVFGQKILTPSAFTAYKFNKAKDEASALRHLEANVDLLGATGIEDRLQDGVKACVRKLADAGIHLWMLTGDKDETAVAIGHACGLIPPSARLLVLDKRTKQDCLDQITHMRYVLKKDGLWAPHKPNAQLSLVLNGVALDTLASYTDGPTALMDLVSQCGSVIACRLSPSQKAEIVAMVKASPKAPVTLAIGDGGNDVTMIQEAHIGVGIAGHEGRMQAVRAADIGVGQFRCLSHLILLHGRWNYLRVTNLITFTFYKNAVLIGSLLWFSCSCGWSGQTLYDSYLMVGWNVAYTLLPLLVLGIFDQDLQAWIVWQAPRILQCLPPFGVKQILCTLLNALYHATLLVLLTMPSVLGTSLDTGGLFLLGTRFYGILIVTVTLKGLSLMHPMYRFTRWHIAALVVGVLAYVAFVQVYARLYRVWPNDVFADLYGLASPARDEQPLLRLLLYPVLTLLLDATARVFQVLVAPTNADILAELEVAPRGRRMPGTVASDRWRTQDTTGFMLQRCETFRKLELSPLDKVLQQLARLQREASIANGRSDPMLQKESDLQQGYDPATIPMHPLTMVFFKHPDLEAEYHRGFVARERSRLRVVLLWVVGLLVPYAVLEYYSSSGSPSRLGLRLALLVAALLFVVYTRCRLFALHYHGCLALVLASMALLLSATVATTGVFAATIFPIVLFAVVRIKFVYAVATALLHFAAYAYWTPAQLSWFGAYLVFVAGFAANGSWRTQRAMRRDFLQNRFLLHEEARALRILDHMLPRHVMRKLEASEPVISEAEPSVTVLFCDVVDFGQLLEEHPPPHVVQLLDHIYSLFDELCFKYSVQKVETVGKTYMACAGLQEHKLSTPPVTPHALRAACLATEMLERLRACHFDEHDHGLRLRIGLHSGRVITGLVGKKKQQFSLFGDTVNTASRMQSSSKPGQIRVSEATYASLTPHFEATSEKLLIKGKGVMDTFILGDPASDAARALLSIIGRSMDETDMLLQLSVVEWLQYVFLPMAIAQADEDAMQSHVHSVWLTFHDAEMEAIYLRKVMGKQATAMRWTLSVLSLYMLYAVVRDVGRSSGSDDTAALISMRLIYLVAAATTVGLLTYYHVQLNFTTSTTARRHQVLLVLSLLLALAVLGGPQFPTLDAPLVFEIVHLDWLFVAFVASSSGLLLHEFTLLLNGLVLGAQVLLLLVYSSDILRHANPLLFSSFGVVANVVVSRGLEFFRRRHVWLQTRTEVETAKADHLLYQRLPQRVVSKLKTGESVCETHHEVGILFSDIQGFTSLASKAQTEQVIQILDSLFAAFDVLTETHGVFKMQTIGDAYVIVSGLPYPDMGLSTTVPSWVHTCAKRRMSLADIRQLNQELASSCEPTAVRTVAEPLHHLQRLIEMGLAMQREVAKIFDPTSGDRLQMRIGIHAGSIVGGVIGTTTLRYDMWGPDVLLANALEASGIPGGLVVSSAVRDALTSHDVPMTYHKTIQKHVEIYAVRAETRKEDWVVSLHESDLRKAKPKSLTDDRRFSN</sequence>
<organism evidence="19 20">
    <name type="scientific">Saprolegnia diclina (strain VS20)</name>
    <dbReference type="NCBI Taxonomy" id="1156394"/>
    <lineage>
        <taxon>Eukaryota</taxon>
        <taxon>Sar</taxon>
        <taxon>Stramenopiles</taxon>
        <taxon>Oomycota</taxon>
        <taxon>Saprolegniomycetes</taxon>
        <taxon>Saprolegniales</taxon>
        <taxon>Saprolegniaceae</taxon>
        <taxon>Saprolegnia</taxon>
    </lineage>
</organism>
<feature type="binding site" evidence="15">
    <location>
        <position position="786"/>
    </location>
    <ligand>
        <name>ATP</name>
        <dbReference type="ChEBI" id="CHEBI:30616"/>
    </ligand>
</feature>
<evidence type="ECO:0000256" key="1">
    <source>
        <dbReference type="ARBA" id="ARBA00004141"/>
    </source>
</evidence>
<dbReference type="SMART" id="SM00044">
    <property type="entry name" value="CYCc"/>
    <property type="match status" value="2"/>
</dbReference>
<feature type="transmembrane region" description="Helical" evidence="17">
    <location>
        <begin position="328"/>
        <end position="352"/>
    </location>
</feature>
<evidence type="ECO:0000256" key="8">
    <source>
        <dbReference type="ARBA" id="ARBA00022840"/>
    </source>
</evidence>
<keyword evidence="9 16" id="KW-0460">Magnesium</keyword>
<feature type="binding site" evidence="15">
    <location>
        <position position="393"/>
    </location>
    <ligand>
        <name>ATP</name>
        <dbReference type="ChEBI" id="CHEBI:30616"/>
    </ligand>
</feature>
<feature type="binding site" evidence="15">
    <location>
        <position position="589"/>
    </location>
    <ligand>
        <name>ATP</name>
        <dbReference type="ChEBI" id="CHEBI:30616"/>
    </ligand>
</feature>
<evidence type="ECO:0000256" key="12">
    <source>
        <dbReference type="ARBA" id="ARBA00023136"/>
    </source>
</evidence>
<feature type="binding site" evidence="15">
    <location>
        <position position="394"/>
    </location>
    <ligand>
        <name>ATP</name>
        <dbReference type="ChEBI" id="CHEBI:30616"/>
    </ligand>
</feature>
<evidence type="ECO:0000256" key="7">
    <source>
        <dbReference type="ARBA" id="ARBA00022741"/>
    </source>
</evidence>
<dbReference type="OrthoDB" id="377733at2759"/>
<dbReference type="Pfam" id="PF00122">
    <property type="entry name" value="E1-E2_ATPase"/>
    <property type="match status" value="1"/>
</dbReference>
<feature type="transmembrane region" description="Helical" evidence="17">
    <location>
        <begin position="1254"/>
        <end position="1271"/>
    </location>
</feature>
<dbReference type="GO" id="GO:0005524">
    <property type="term" value="F:ATP binding"/>
    <property type="evidence" value="ECO:0007669"/>
    <property type="project" value="UniProtKB-KW"/>
</dbReference>
<feature type="binding site" evidence="15">
    <location>
        <position position="661"/>
    </location>
    <ligand>
        <name>ATP</name>
        <dbReference type="ChEBI" id="CHEBI:30616"/>
    </ligand>
</feature>
<dbReference type="EC" id="7.6.2.1" evidence="4"/>
<dbReference type="STRING" id="1156394.T0QXB4"/>
<keyword evidence="11 17" id="KW-1133">Transmembrane helix</keyword>
<feature type="domain" description="Guanylate cyclase" evidence="18">
    <location>
        <begin position="1848"/>
        <end position="2022"/>
    </location>
</feature>
<evidence type="ECO:0000256" key="9">
    <source>
        <dbReference type="ARBA" id="ARBA00022842"/>
    </source>
</evidence>
<dbReference type="SFLD" id="SFLDF00027">
    <property type="entry name" value="p-type_atpase"/>
    <property type="match status" value="1"/>
</dbReference>
<evidence type="ECO:0000313" key="19">
    <source>
        <dbReference type="EMBL" id="EQC42884.1"/>
    </source>
</evidence>
<dbReference type="SUPFAM" id="SSF81665">
    <property type="entry name" value="Calcium ATPase, transmembrane domain M"/>
    <property type="match status" value="1"/>
</dbReference>
<dbReference type="GO" id="GO:0035556">
    <property type="term" value="P:intracellular signal transduction"/>
    <property type="evidence" value="ECO:0007669"/>
    <property type="project" value="InterPro"/>
</dbReference>
<dbReference type="Pfam" id="PF00211">
    <property type="entry name" value="Guanylate_cyc"/>
    <property type="match status" value="2"/>
</dbReference>
<dbReference type="SUPFAM" id="SSF81660">
    <property type="entry name" value="Metal cation-transporting ATPase, ATP-binding domain N"/>
    <property type="match status" value="1"/>
</dbReference>
<dbReference type="Gene3D" id="2.70.150.10">
    <property type="entry name" value="Calcium-transporting ATPase, cytoplasmic transduction domain A"/>
    <property type="match status" value="1"/>
</dbReference>
<dbReference type="eggNOG" id="KOG1023">
    <property type="taxonomic scope" value="Eukaryota"/>
</dbReference>
<dbReference type="InParanoid" id="T0QXB4"/>
<dbReference type="PROSITE" id="PS50125">
    <property type="entry name" value="GUANYLATE_CYCLASE_2"/>
    <property type="match status" value="2"/>
</dbReference>
<feature type="transmembrane region" description="Helical" evidence="17">
    <location>
        <begin position="1276"/>
        <end position="1293"/>
    </location>
</feature>
<feature type="binding site" evidence="16">
    <location>
        <position position="786"/>
    </location>
    <ligand>
        <name>Mg(2+)</name>
        <dbReference type="ChEBI" id="CHEBI:18420"/>
    </ligand>
</feature>
<dbReference type="InterPro" id="IPR018303">
    <property type="entry name" value="ATPase_P-typ_P_site"/>
</dbReference>
<name>T0QXB4_SAPDV</name>
<dbReference type="RefSeq" id="XP_008604307.1">
    <property type="nucleotide sequence ID" value="XM_008606085.1"/>
</dbReference>
<evidence type="ECO:0000256" key="16">
    <source>
        <dbReference type="PIRSR" id="PIRSR606539-3"/>
    </source>
</evidence>
<dbReference type="GeneID" id="19941329"/>
<evidence type="ECO:0000313" key="20">
    <source>
        <dbReference type="Proteomes" id="UP000030762"/>
    </source>
</evidence>
<feature type="transmembrane region" description="Helical" evidence="17">
    <location>
        <begin position="1208"/>
        <end position="1224"/>
    </location>
</feature>
<feature type="transmembrane region" description="Helical" evidence="17">
    <location>
        <begin position="1723"/>
        <end position="1740"/>
    </location>
</feature>
<evidence type="ECO:0000256" key="15">
    <source>
        <dbReference type="PIRSR" id="PIRSR606539-2"/>
    </source>
</evidence>
<feature type="binding site" evidence="15">
    <location>
        <position position="521"/>
    </location>
    <ligand>
        <name>ATP</name>
        <dbReference type="ChEBI" id="CHEBI:30616"/>
    </ligand>
</feature>
<evidence type="ECO:0000256" key="4">
    <source>
        <dbReference type="ARBA" id="ARBA00012189"/>
    </source>
</evidence>
<feature type="transmembrane region" description="Helical" evidence="17">
    <location>
        <begin position="1666"/>
        <end position="1686"/>
    </location>
</feature>
<comment type="subcellular location">
    <subcellularLocation>
        <location evidence="2">Endomembrane system</location>
    </subcellularLocation>
    <subcellularLocation>
        <location evidence="1">Membrane</location>
        <topology evidence="1">Multi-pass membrane protein</topology>
    </subcellularLocation>
</comment>
<dbReference type="InterPro" id="IPR032631">
    <property type="entry name" value="P-type_ATPase_N"/>
</dbReference>
<evidence type="ECO:0000256" key="2">
    <source>
        <dbReference type="ARBA" id="ARBA00004308"/>
    </source>
</evidence>
<gene>
    <name evidence="19" type="ORF">SDRG_00602</name>
</gene>
<dbReference type="InterPro" id="IPR006539">
    <property type="entry name" value="P-type_ATPase_IV"/>
</dbReference>
<feature type="domain" description="Guanylate cyclase" evidence="18">
    <location>
        <begin position="1371"/>
        <end position="1505"/>
    </location>
</feature>
<feature type="binding site" evidence="15">
    <location>
        <position position="480"/>
    </location>
    <ligand>
        <name>ATP</name>
        <dbReference type="ChEBI" id="CHEBI:30616"/>
    </ligand>
</feature>
<dbReference type="InterPro" id="IPR001054">
    <property type="entry name" value="A/G_cyclase"/>
</dbReference>
<feature type="binding site" evidence="15">
    <location>
        <position position="785"/>
    </location>
    <ligand>
        <name>ATP</name>
        <dbReference type="ChEBI" id="CHEBI:30616"/>
    </ligand>
</feature>
<dbReference type="GO" id="GO:0016887">
    <property type="term" value="F:ATP hydrolysis activity"/>
    <property type="evidence" value="ECO:0007669"/>
    <property type="project" value="InterPro"/>
</dbReference>
<feature type="transmembrane region" description="Helical" evidence="17">
    <location>
        <begin position="915"/>
        <end position="939"/>
    </location>
</feature>
<dbReference type="NCBIfam" id="TIGR01652">
    <property type="entry name" value="ATPase-Plipid"/>
    <property type="match status" value="1"/>
</dbReference>
<dbReference type="SUPFAM" id="SSF55073">
    <property type="entry name" value="Nucleotide cyclase"/>
    <property type="match status" value="2"/>
</dbReference>
<dbReference type="SFLD" id="SFLDS00003">
    <property type="entry name" value="Haloacid_Dehalogenase"/>
    <property type="match status" value="1"/>
</dbReference>
<evidence type="ECO:0000256" key="17">
    <source>
        <dbReference type="SAM" id="Phobius"/>
    </source>
</evidence>
<dbReference type="InterPro" id="IPR023214">
    <property type="entry name" value="HAD_sf"/>
</dbReference>
<dbReference type="GO" id="GO:0009190">
    <property type="term" value="P:cyclic nucleotide biosynthetic process"/>
    <property type="evidence" value="ECO:0007669"/>
    <property type="project" value="InterPro"/>
</dbReference>
<feature type="binding site" evidence="15">
    <location>
        <position position="561"/>
    </location>
    <ligand>
        <name>ATP</name>
        <dbReference type="ChEBI" id="CHEBI:30616"/>
    </ligand>
</feature>
<feature type="binding site" evidence="15">
    <location>
        <position position="755"/>
    </location>
    <ligand>
        <name>ATP</name>
        <dbReference type="ChEBI" id="CHEBI:30616"/>
    </ligand>
</feature>
<feature type="active site" description="4-aspartylphosphate intermediate" evidence="14">
    <location>
        <position position="393"/>
    </location>
</feature>
<feature type="transmembrane region" description="Helical" evidence="17">
    <location>
        <begin position="1179"/>
        <end position="1196"/>
    </location>
</feature>
<evidence type="ECO:0000256" key="13">
    <source>
        <dbReference type="ARBA" id="ARBA00034036"/>
    </source>
</evidence>
<dbReference type="eggNOG" id="KOG0206">
    <property type="taxonomic scope" value="Eukaryota"/>
</dbReference>
<dbReference type="VEuPathDB" id="FungiDB:SDRG_00602"/>
<dbReference type="EMBL" id="JH767132">
    <property type="protein sequence ID" value="EQC42884.1"/>
    <property type="molecule type" value="Genomic_DNA"/>
</dbReference>
<dbReference type="eggNOG" id="KOG3619">
    <property type="taxonomic scope" value="Eukaryota"/>
</dbReference>
<feature type="binding site" evidence="15">
    <location>
        <position position="659"/>
    </location>
    <ligand>
        <name>ATP</name>
        <dbReference type="ChEBI" id="CHEBI:30616"/>
    </ligand>
</feature>
<keyword evidence="7 15" id="KW-0547">Nucleotide-binding</keyword>
<feature type="transmembrane region" description="Helical" evidence="17">
    <location>
        <begin position="1752"/>
        <end position="1770"/>
    </location>
</feature>
<comment type="catalytic activity">
    <reaction evidence="13">
        <text>ATP + H2O + phospholipidSide 1 = ADP + phosphate + phospholipidSide 2.</text>
        <dbReference type="EC" id="7.6.2.1"/>
    </reaction>
</comment>
<feature type="transmembrane region" description="Helical" evidence="17">
    <location>
        <begin position="1698"/>
        <end position="1717"/>
    </location>
</feature>
<dbReference type="Pfam" id="PF16209">
    <property type="entry name" value="PhoLip_ATPase_N"/>
    <property type="match status" value="1"/>
</dbReference>
<dbReference type="OMA" id="YLQTRIF"/>
<dbReference type="InterPro" id="IPR023299">
    <property type="entry name" value="ATPase_P-typ_cyto_dom_N"/>
</dbReference>